<organism evidence="1 2">
    <name type="scientific">Rugosimonospora acidiphila</name>
    <dbReference type="NCBI Taxonomy" id="556531"/>
    <lineage>
        <taxon>Bacteria</taxon>
        <taxon>Bacillati</taxon>
        <taxon>Actinomycetota</taxon>
        <taxon>Actinomycetes</taxon>
        <taxon>Micromonosporales</taxon>
        <taxon>Micromonosporaceae</taxon>
        <taxon>Rugosimonospora</taxon>
    </lineage>
</organism>
<dbReference type="Proteomes" id="UP001501570">
    <property type="component" value="Unassembled WGS sequence"/>
</dbReference>
<accession>A0ABP9RQJ2</accession>
<sequence length="178" mass="19460">MIMALFGRHRRLPGRYRPELERDERVLAWAEVGDNAALVATNRGLWLPLTPPARLGWHEIHKATWSGEKLEVTAARVAGEGPGYEIVEDLPSVEFPLAQPGQLPAEVRARVTRSVGPSTHHPLPDGGGARVVARRVPGRNGLYWTVRYDDGVDPDDPAVREVTEQLVAQARAGAEVGS</sequence>
<proteinExistence type="predicted"/>
<reference evidence="2" key="1">
    <citation type="journal article" date="2019" name="Int. J. Syst. Evol. Microbiol.">
        <title>The Global Catalogue of Microorganisms (GCM) 10K type strain sequencing project: providing services to taxonomists for standard genome sequencing and annotation.</title>
        <authorList>
            <consortium name="The Broad Institute Genomics Platform"/>
            <consortium name="The Broad Institute Genome Sequencing Center for Infectious Disease"/>
            <person name="Wu L."/>
            <person name="Ma J."/>
        </authorList>
    </citation>
    <scope>NUCLEOTIDE SEQUENCE [LARGE SCALE GENOMIC DNA]</scope>
    <source>
        <strain evidence="2">JCM 18304</strain>
    </source>
</reference>
<gene>
    <name evidence="1" type="ORF">GCM10023322_26720</name>
</gene>
<comment type="caution">
    <text evidence="1">The sequence shown here is derived from an EMBL/GenBank/DDBJ whole genome shotgun (WGS) entry which is preliminary data.</text>
</comment>
<protein>
    <submittedName>
        <fullName evidence="1">Uncharacterized protein</fullName>
    </submittedName>
</protein>
<keyword evidence="2" id="KW-1185">Reference proteome</keyword>
<name>A0ABP9RQJ2_9ACTN</name>
<dbReference type="EMBL" id="BAABJQ010000006">
    <property type="protein sequence ID" value="GAA5184689.1"/>
    <property type="molecule type" value="Genomic_DNA"/>
</dbReference>
<evidence type="ECO:0000313" key="2">
    <source>
        <dbReference type="Proteomes" id="UP001501570"/>
    </source>
</evidence>
<evidence type="ECO:0000313" key="1">
    <source>
        <dbReference type="EMBL" id="GAA5184689.1"/>
    </source>
</evidence>